<dbReference type="AlphaFoldDB" id="A0A372LAU0"/>
<organism evidence="2 3">
    <name type="scientific">Peribacillus glennii</name>
    <dbReference type="NCBI Taxonomy" id="2303991"/>
    <lineage>
        <taxon>Bacteria</taxon>
        <taxon>Bacillati</taxon>
        <taxon>Bacillota</taxon>
        <taxon>Bacilli</taxon>
        <taxon>Bacillales</taxon>
        <taxon>Bacillaceae</taxon>
        <taxon>Peribacillus</taxon>
    </lineage>
</organism>
<dbReference type="RefSeq" id="WP_117323038.1">
    <property type="nucleotide sequence ID" value="NZ_QVTD01000008.1"/>
</dbReference>
<gene>
    <name evidence="2" type="ORF">D0466_13250</name>
</gene>
<dbReference type="InterPro" id="IPR052968">
    <property type="entry name" value="Nucleotide_metab_enz"/>
</dbReference>
<evidence type="ECO:0000259" key="1">
    <source>
        <dbReference type="Pfam" id="PF26386"/>
    </source>
</evidence>
<feature type="domain" description="Oligoribonuclease NrnB C-terminal" evidence="1">
    <location>
        <begin position="323"/>
        <end position="394"/>
    </location>
</feature>
<dbReference type="Proteomes" id="UP000262939">
    <property type="component" value="Unassembled WGS sequence"/>
</dbReference>
<accession>A0A372LAU0</accession>
<dbReference type="PANTHER" id="PTHR42146:SF1">
    <property type="entry name" value="OLIGORIBONUCLEASE NRNB"/>
    <property type="match status" value="1"/>
</dbReference>
<dbReference type="PANTHER" id="PTHR42146">
    <property type="entry name" value="3',5'-CYCLIC-NUCLEOTIDE PHOSPHODIESTERASE"/>
    <property type="match status" value="1"/>
</dbReference>
<sequence length="395" mass="45878">MYRLLTHNDLDGVGCGILAKMALKDEVEVSYNSISALNYQVAAFLEKDNLDIELFITDLSVSQDNEKAISKFIASGGKVKLIDHHKSAEHLNQYGWASVTVTQPDGKQASATSLFYRYLVQRELLNSSAILDEFVELVRQYDTWEWDANDNVTAKQLNDLFFMYSIDEFEEKMMQKLTGTAAFSFDEIEQKLLDVEEDRVERYIRRKKREVYQRNVGDYLAGIVHAESYHSELGNELSKEFPHLDYIAMVMVGGKRISLRTIHDDVDVSEIAAEYDGGGHQKASGCNLTPKAFHEFVERTFQTEPLKRDAFRNRYNNKGSEQGNLYVGKHDEKIFVYHQEGKGWIFEINEKKGQQTFPGFRDIEKHIKREYYAYLARDDKFVEYLLNFHQRMKEQ</sequence>
<keyword evidence="3" id="KW-1185">Reference proteome</keyword>
<reference evidence="2 3" key="1">
    <citation type="submission" date="2018-08" db="EMBL/GenBank/DDBJ databases">
        <title>Bacillus chawlae sp. nov., Bacillus glennii sp. nov., and Bacillus saganii sp. nov. Isolated from the Vehicle Assembly Building at Kennedy Space Center where the Viking Spacecraft were Assembled.</title>
        <authorList>
            <person name="Seuylemezian A."/>
            <person name="Vaishampayan P."/>
        </authorList>
    </citation>
    <scope>NUCLEOTIDE SEQUENCE [LARGE SCALE GENOMIC DNA]</scope>
    <source>
        <strain evidence="2 3">V44-8</strain>
    </source>
</reference>
<comment type="caution">
    <text evidence="2">The sequence shown here is derived from an EMBL/GenBank/DDBJ whole genome shotgun (WGS) entry which is preliminary data.</text>
</comment>
<evidence type="ECO:0000313" key="2">
    <source>
        <dbReference type="EMBL" id="RFU62911.1"/>
    </source>
</evidence>
<dbReference type="EMBL" id="QVTD01000008">
    <property type="protein sequence ID" value="RFU62911.1"/>
    <property type="molecule type" value="Genomic_DNA"/>
</dbReference>
<proteinExistence type="predicted"/>
<evidence type="ECO:0000313" key="3">
    <source>
        <dbReference type="Proteomes" id="UP000262939"/>
    </source>
</evidence>
<name>A0A372LAU0_9BACI</name>
<dbReference type="InterPro" id="IPR038763">
    <property type="entry name" value="DHH_sf"/>
</dbReference>
<dbReference type="SUPFAM" id="SSF64182">
    <property type="entry name" value="DHH phosphoesterases"/>
    <property type="match status" value="1"/>
</dbReference>
<protein>
    <submittedName>
        <fullName evidence="2">Oligoribonuclease</fullName>
    </submittedName>
</protein>
<dbReference type="OrthoDB" id="2035301at2"/>
<dbReference type="Pfam" id="PF26386">
    <property type="entry name" value="NrnB_C"/>
    <property type="match status" value="1"/>
</dbReference>
<dbReference type="InterPro" id="IPR058608">
    <property type="entry name" value="NrnB_C"/>
</dbReference>
<dbReference type="Gene3D" id="3.10.310.30">
    <property type="match status" value="1"/>
</dbReference>